<dbReference type="Proteomes" id="UP000030145">
    <property type="component" value="Unassembled WGS sequence"/>
</dbReference>
<feature type="region of interest" description="Disordered" evidence="6">
    <location>
        <begin position="376"/>
        <end position="455"/>
    </location>
</feature>
<feature type="compositionally biased region" description="Basic and acidic residues" evidence="6">
    <location>
        <begin position="332"/>
        <end position="345"/>
    </location>
</feature>
<feature type="transmembrane region" description="Helical" evidence="7">
    <location>
        <begin position="86"/>
        <end position="104"/>
    </location>
</feature>
<dbReference type="RefSeq" id="WP_035115353.1">
    <property type="nucleotide sequence ID" value="NZ_CP047046.1"/>
</dbReference>
<keyword evidence="3 7" id="KW-0812">Transmembrane</keyword>
<name>A0A0A2DN62_9CORY</name>
<feature type="compositionally biased region" description="Polar residues" evidence="6">
    <location>
        <begin position="584"/>
        <end position="615"/>
    </location>
</feature>
<proteinExistence type="predicted"/>
<feature type="transmembrane region" description="Helical" evidence="7">
    <location>
        <begin position="486"/>
        <end position="506"/>
    </location>
</feature>
<feature type="transmembrane region" description="Helical" evidence="7">
    <location>
        <begin position="58"/>
        <end position="80"/>
    </location>
</feature>
<evidence type="ECO:0000256" key="3">
    <source>
        <dbReference type="ARBA" id="ARBA00022692"/>
    </source>
</evidence>
<evidence type="ECO:0000259" key="8">
    <source>
        <dbReference type="Pfam" id="PF00924"/>
    </source>
</evidence>
<feature type="transmembrane region" description="Helical" evidence="7">
    <location>
        <begin position="20"/>
        <end position="37"/>
    </location>
</feature>
<comment type="subcellular location">
    <subcellularLocation>
        <location evidence="1">Cell membrane</location>
    </subcellularLocation>
</comment>
<comment type="caution">
    <text evidence="9">The sequence shown here is derived from an EMBL/GenBank/DDBJ whole genome shotgun (WGS) entry which is preliminary data.</text>
</comment>
<feature type="compositionally biased region" description="Polar residues" evidence="6">
    <location>
        <begin position="311"/>
        <end position="331"/>
    </location>
</feature>
<evidence type="ECO:0000256" key="4">
    <source>
        <dbReference type="ARBA" id="ARBA00022989"/>
    </source>
</evidence>
<dbReference type="PANTHER" id="PTHR30460:SF0">
    <property type="entry name" value="MODERATE CONDUCTANCE MECHANOSENSITIVE CHANNEL YBIO"/>
    <property type="match status" value="1"/>
</dbReference>
<keyword evidence="2" id="KW-1003">Cell membrane</keyword>
<dbReference type="GO" id="GO:0008381">
    <property type="term" value="F:mechanosensitive monoatomic ion channel activity"/>
    <property type="evidence" value="ECO:0007669"/>
    <property type="project" value="InterPro"/>
</dbReference>
<dbReference type="InterPro" id="IPR023408">
    <property type="entry name" value="MscS_beta-dom_sf"/>
</dbReference>
<feature type="compositionally biased region" description="Polar residues" evidence="6">
    <location>
        <begin position="556"/>
        <end position="577"/>
    </location>
</feature>
<evidence type="ECO:0000256" key="7">
    <source>
        <dbReference type="SAM" id="Phobius"/>
    </source>
</evidence>
<dbReference type="EMBL" id="JRVJ01000018">
    <property type="protein sequence ID" value="KGM18321.1"/>
    <property type="molecule type" value="Genomic_DNA"/>
</dbReference>
<organism evidence="9 10">
    <name type="scientific">Corynebacterium auriscanis</name>
    <dbReference type="NCBI Taxonomy" id="99807"/>
    <lineage>
        <taxon>Bacteria</taxon>
        <taxon>Bacillati</taxon>
        <taxon>Actinomycetota</taxon>
        <taxon>Actinomycetes</taxon>
        <taxon>Mycobacteriales</taxon>
        <taxon>Corynebacteriaceae</taxon>
        <taxon>Corynebacterium</taxon>
    </lineage>
</organism>
<dbReference type="Pfam" id="PF00924">
    <property type="entry name" value="MS_channel_2nd"/>
    <property type="match status" value="1"/>
</dbReference>
<dbReference type="SUPFAM" id="SSF50182">
    <property type="entry name" value="Sm-like ribonucleoproteins"/>
    <property type="match status" value="1"/>
</dbReference>
<gene>
    <name evidence="9" type="ORF">MA47_08685</name>
</gene>
<dbReference type="Gene3D" id="1.10.287.1260">
    <property type="match status" value="1"/>
</dbReference>
<feature type="compositionally biased region" description="Low complexity" evidence="6">
    <location>
        <begin position="534"/>
        <end position="555"/>
    </location>
</feature>
<evidence type="ECO:0000256" key="1">
    <source>
        <dbReference type="ARBA" id="ARBA00004236"/>
    </source>
</evidence>
<keyword evidence="5 7" id="KW-0472">Membrane</keyword>
<feature type="domain" description="Mechanosensitive ion channel MscS" evidence="8">
    <location>
        <begin position="109"/>
        <end position="176"/>
    </location>
</feature>
<feature type="region of interest" description="Disordered" evidence="6">
    <location>
        <begin position="281"/>
        <end position="353"/>
    </location>
</feature>
<evidence type="ECO:0000313" key="9">
    <source>
        <dbReference type="EMBL" id="KGM18321.1"/>
    </source>
</evidence>
<accession>A0A0A2DN62</accession>
<dbReference type="InterPro" id="IPR006685">
    <property type="entry name" value="MscS_channel_2nd"/>
</dbReference>
<evidence type="ECO:0000256" key="6">
    <source>
        <dbReference type="SAM" id="MobiDB-lite"/>
    </source>
</evidence>
<dbReference type="GO" id="GO:0005886">
    <property type="term" value="C:plasma membrane"/>
    <property type="evidence" value="ECO:0007669"/>
    <property type="project" value="UniProtKB-SubCell"/>
</dbReference>
<evidence type="ECO:0000256" key="5">
    <source>
        <dbReference type="ARBA" id="ARBA00023136"/>
    </source>
</evidence>
<keyword evidence="10" id="KW-1185">Reference proteome</keyword>
<dbReference type="InterPro" id="IPR010920">
    <property type="entry name" value="LSM_dom_sf"/>
</dbReference>
<feature type="compositionally biased region" description="Low complexity" evidence="6">
    <location>
        <begin position="376"/>
        <end position="409"/>
    </location>
</feature>
<evidence type="ECO:0000256" key="2">
    <source>
        <dbReference type="ARBA" id="ARBA00022475"/>
    </source>
</evidence>
<dbReference type="InterPro" id="IPR045276">
    <property type="entry name" value="YbiO_bact"/>
</dbReference>
<feature type="region of interest" description="Disordered" evidence="6">
    <location>
        <begin position="513"/>
        <end position="636"/>
    </location>
</feature>
<feature type="compositionally biased region" description="Low complexity" evidence="6">
    <location>
        <begin position="626"/>
        <end position="636"/>
    </location>
</feature>
<dbReference type="AlphaFoldDB" id="A0A0A2DN62"/>
<sequence length="636" mass="65795">MVDLKFFLFQLWEWFVNHGIPLTALLLCAILLPRLGRLAVRVIARRFSKGEEATKTRLALIGALVYVIQAIGFFIIIMLALTNLGVPPIGAALPATVLTAAIGFGSQKIIGDFLAGFFIISERQFGVGDFVSFDGTASDISGTVVALTLRATKVRTPSGELVTVPNGSAGVITNYSQEWSRAVVNLAIPLLPGEAMDDLISTVETTVHQALKDPSIVSDVRGQIEILPATEIIAPVAAGQPWSVNFRINAEVNPAMQWAVERVIRSALLNVFWDRYDLPGAPIGTGASRPPQVAGTPSSSRSDADTAPTEAFTSPNRSTEGVTAPTSTWSRRTVDGHPAHARDEEGSAAATNAGPTAVFPAAGVAGAAAVGNDASAAHAANPDGNTRTTSVAGAAGAADGTDAGASQTAPVSARADGETGTKLIPENQSPTDDDAEAAAPIAPSDHGPGKGLDADRFSEDDLQEFEPQRQEYDTRIKNILSLGGRVRWSTTALMIALLFVGLLAIFSSNPEGGNAGVLSPDKWRVTKTSEPTASETEPSPNQSEQPSSSVEETTTNTDDGNQAPTSQTNPPTDTDQGPNPGGAATTNQSPGAPTAQRGTDPTGNPQSGNNPGTDSATDRGAGGANGASENAPDATR</sequence>
<evidence type="ECO:0000313" key="10">
    <source>
        <dbReference type="Proteomes" id="UP000030145"/>
    </source>
</evidence>
<keyword evidence="4 7" id="KW-1133">Transmembrane helix</keyword>
<protein>
    <recommendedName>
        <fullName evidence="8">Mechanosensitive ion channel MscS domain-containing protein</fullName>
    </recommendedName>
</protein>
<reference evidence="9 10" key="1">
    <citation type="submission" date="2014-10" db="EMBL/GenBank/DDBJ databases">
        <title>Whole Genome sequence of Corynebacterium auriscanis strain CIP 106629.</title>
        <authorList>
            <person name="Hassan S.S."/>
            <person name="Jamal S.B."/>
            <person name="Tiwari S."/>
            <person name="Oliveira L.D.C."/>
            <person name="Souza F."/>
            <person name="Mariano D.C."/>
            <person name="Almeida S."/>
            <person name="Dorella F."/>
            <person name="Pereira F."/>
            <person name="Carvalho A."/>
            <person name="Leal C.A."/>
            <person name="Soares S.D.C."/>
            <person name="Figueiredo H.C."/>
            <person name="Silva A."/>
            <person name="Azevedo V.A."/>
        </authorList>
    </citation>
    <scope>NUCLEOTIDE SEQUENCE [LARGE SCALE GENOMIC DNA]</scope>
    <source>
        <strain evidence="9 10">CIP 106629</strain>
    </source>
</reference>
<dbReference type="PANTHER" id="PTHR30460">
    <property type="entry name" value="MODERATE CONDUCTANCE MECHANOSENSITIVE CHANNEL YBIO"/>
    <property type="match status" value="1"/>
</dbReference>
<dbReference type="GeneID" id="300553096"/>
<dbReference type="Gene3D" id="2.30.30.60">
    <property type="match status" value="1"/>
</dbReference>